<dbReference type="PANTHER" id="PTHR32125:SF4">
    <property type="entry name" value="2-C-METHYL-D-ERYTHRITOL 4-PHOSPHATE CYTIDYLYLTRANSFERASE, CHLOROPLASTIC"/>
    <property type="match status" value="1"/>
</dbReference>
<dbReference type="FunFam" id="3.90.550.10:FF:000003">
    <property type="entry name" value="2-C-methyl-D-erythritol 4-phosphate cytidylyltransferase"/>
    <property type="match status" value="1"/>
</dbReference>
<dbReference type="EMBL" id="FNSH01000001">
    <property type="protein sequence ID" value="SEB62988.1"/>
    <property type="molecule type" value="Genomic_DNA"/>
</dbReference>
<feature type="site" description="Positions MEP for the nucleophilic attack" evidence="3">
    <location>
        <position position="244"/>
    </location>
</feature>
<dbReference type="NCBIfam" id="TIGR00453">
    <property type="entry name" value="ispD"/>
    <property type="match status" value="1"/>
</dbReference>
<comment type="pathway">
    <text evidence="3">Isoprenoid biosynthesis; isopentenyl diphosphate biosynthesis via DXP pathway; isopentenyl diphosphate from 1-deoxy-D-xylulose 5-phosphate: step 2/6.</text>
</comment>
<evidence type="ECO:0000256" key="2">
    <source>
        <dbReference type="ARBA" id="ARBA00022695"/>
    </source>
</evidence>
<proteinExistence type="inferred from homology"/>
<dbReference type="PANTHER" id="PTHR32125">
    <property type="entry name" value="2-C-METHYL-D-ERYTHRITOL 4-PHOSPHATE CYTIDYLYLTRANSFERASE, CHLOROPLASTIC"/>
    <property type="match status" value="1"/>
</dbReference>
<dbReference type="Gene3D" id="3.90.550.10">
    <property type="entry name" value="Spore Coat Polysaccharide Biosynthesis Protein SpsA, Chain A"/>
    <property type="match status" value="1"/>
</dbReference>
<dbReference type="InterPro" id="IPR050088">
    <property type="entry name" value="IspD/TarI_cytidylyltransf_bact"/>
</dbReference>
<comment type="similarity">
    <text evidence="3">Belongs to the IspD/TarI cytidylyltransferase family. IspD subfamily.</text>
</comment>
<keyword evidence="1 3" id="KW-0808">Transferase</keyword>
<dbReference type="InterPro" id="IPR001228">
    <property type="entry name" value="IspD"/>
</dbReference>
<dbReference type="InterPro" id="IPR034683">
    <property type="entry name" value="IspD/TarI"/>
</dbReference>
<dbReference type="InterPro" id="IPR029044">
    <property type="entry name" value="Nucleotide-diphossugar_trans"/>
</dbReference>
<organism evidence="4 5">
    <name type="scientific">Atopobium minutum</name>
    <dbReference type="NCBI Taxonomy" id="1381"/>
    <lineage>
        <taxon>Bacteria</taxon>
        <taxon>Bacillati</taxon>
        <taxon>Actinomycetota</taxon>
        <taxon>Coriobacteriia</taxon>
        <taxon>Coriobacteriales</taxon>
        <taxon>Atopobiaceae</taxon>
        <taxon>Atopobium</taxon>
    </lineage>
</organism>
<gene>
    <name evidence="3" type="primary">ispD</name>
    <name evidence="4" type="ORF">SAMN04489746_0769</name>
</gene>
<feature type="site" description="Transition state stabilizer" evidence="3">
    <location>
        <position position="55"/>
    </location>
</feature>
<accession>A0AB38A6A5</accession>
<feature type="site" description="Transition state stabilizer" evidence="3">
    <location>
        <position position="48"/>
    </location>
</feature>
<dbReference type="HAMAP" id="MF_00108">
    <property type="entry name" value="IspD"/>
    <property type="match status" value="1"/>
</dbReference>
<comment type="caution">
    <text evidence="4">The sequence shown here is derived from an EMBL/GenBank/DDBJ whole genome shotgun (WGS) entry which is preliminary data.</text>
</comment>
<dbReference type="CDD" id="cd02516">
    <property type="entry name" value="CDP-ME_synthetase"/>
    <property type="match status" value="1"/>
</dbReference>
<name>A0AB38A6A5_9ACTN</name>
<keyword evidence="2 3" id="KW-0548">Nucleotidyltransferase</keyword>
<protein>
    <recommendedName>
        <fullName evidence="3">2-C-methyl-D-erythritol 4-phosphate cytidylyltransferase</fullName>
        <ecNumber evidence="3">2.7.7.60</ecNumber>
    </recommendedName>
    <alternativeName>
        <fullName evidence="3">4-diphosphocytidyl-2C-methyl-D-erythritol synthase</fullName>
    </alternativeName>
    <alternativeName>
        <fullName evidence="3">MEP cytidylyltransferase</fullName>
        <shortName evidence="3">MCT</shortName>
    </alternativeName>
</protein>
<feature type="site" description="Positions MEP for the nucleophilic attack" evidence="3">
    <location>
        <position position="188"/>
    </location>
</feature>
<dbReference type="EC" id="2.7.7.60" evidence="3"/>
<comment type="function">
    <text evidence="3">Catalyzes the formation of 4-diphosphocytidyl-2-C-methyl-D-erythritol from CTP and 2-C-methyl-D-erythritol 4-phosphate (MEP).</text>
</comment>
<reference evidence="4 5" key="1">
    <citation type="submission" date="2016-10" db="EMBL/GenBank/DDBJ databases">
        <authorList>
            <person name="Varghese N."/>
            <person name="Submissions S."/>
        </authorList>
    </citation>
    <scope>NUCLEOTIDE SEQUENCE [LARGE SCALE GENOMIC DNA]</scope>
    <source>
        <strain evidence="4 5">DSM 20586</strain>
    </source>
</reference>
<evidence type="ECO:0000313" key="5">
    <source>
        <dbReference type="Proteomes" id="UP000183687"/>
    </source>
</evidence>
<comment type="catalytic activity">
    <reaction evidence="3">
        <text>2-C-methyl-D-erythritol 4-phosphate + CTP + H(+) = 4-CDP-2-C-methyl-D-erythritol + diphosphate</text>
        <dbReference type="Rhea" id="RHEA:13429"/>
        <dbReference type="ChEBI" id="CHEBI:15378"/>
        <dbReference type="ChEBI" id="CHEBI:33019"/>
        <dbReference type="ChEBI" id="CHEBI:37563"/>
        <dbReference type="ChEBI" id="CHEBI:57823"/>
        <dbReference type="ChEBI" id="CHEBI:58262"/>
        <dbReference type="EC" id="2.7.7.60"/>
    </reaction>
</comment>
<dbReference type="Proteomes" id="UP000183687">
    <property type="component" value="Unassembled WGS sequence"/>
</dbReference>
<evidence type="ECO:0000256" key="3">
    <source>
        <dbReference type="HAMAP-Rule" id="MF_00108"/>
    </source>
</evidence>
<dbReference type="Pfam" id="PF01128">
    <property type="entry name" value="IspD"/>
    <property type="match status" value="1"/>
</dbReference>
<dbReference type="GO" id="GO:0050518">
    <property type="term" value="F:2-C-methyl-D-erythritol 4-phosphate cytidylyltransferase activity"/>
    <property type="evidence" value="ECO:0007669"/>
    <property type="project" value="UniProtKB-UniRule"/>
</dbReference>
<dbReference type="SUPFAM" id="SSF53448">
    <property type="entry name" value="Nucleotide-diphospho-sugar transferases"/>
    <property type="match status" value="1"/>
</dbReference>
<evidence type="ECO:0000256" key="1">
    <source>
        <dbReference type="ARBA" id="ARBA00022679"/>
    </source>
</evidence>
<sequence>MRCAVEQQAVQPLGGSVPQVQAQPQPLDGFQTNPDTCAIIVAGGRGLRFGGPRSKQFVDLCGLPLISWSILAFDEAPSISCIVIVCAPQRMDEVRAQTVDILTLHKPVYFASAGATRQESCYSGLLRSPQSAQYVAIHDAARPLVTPEGIEDTIARVRAGADGALLAHPATDTLKIVEQGTVVQTPDRSCYWYAQTPQTFGREAILDAHRQARVHALVATDDASLMEHFGAVVEVVATPAANIKVTVPEDLILAEAVLLDRFAKAATGGEL</sequence>
<dbReference type="RefSeq" id="WP_002563136.1">
    <property type="nucleotide sequence ID" value="NZ_CALJSN010000007.1"/>
</dbReference>
<dbReference type="AlphaFoldDB" id="A0AB38A6A5"/>
<dbReference type="GO" id="GO:0019288">
    <property type="term" value="P:isopentenyl diphosphate biosynthetic process, methylerythritol 4-phosphate pathway"/>
    <property type="evidence" value="ECO:0007669"/>
    <property type="project" value="UniProtKB-UniRule"/>
</dbReference>
<keyword evidence="3" id="KW-0414">Isoprene biosynthesis</keyword>
<evidence type="ECO:0000313" key="4">
    <source>
        <dbReference type="EMBL" id="SEB62988.1"/>
    </source>
</evidence>